<protein>
    <submittedName>
        <fullName evidence="2">Membrane protein</fullName>
    </submittedName>
</protein>
<dbReference type="RefSeq" id="WP_229328787.1">
    <property type="nucleotide sequence ID" value="NZ_AP025183.1"/>
</dbReference>
<dbReference type="Pfam" id="PF18939">
    <property type="entry name" value="DUF5686"/>
    <property type="match status" value="1"/>
</dbReference>
<accession>A0ABN6KUL0</accession>
<name>A0ABN6KUL0_9FLAO</name>
<evidence type="ECO:0000313" key="2">
    <source>
        <dbReference type="EMBL" id="BDB52814.1"/>
    </source>
</evidence>
<dbReference type="EMBL" id="AP025183">
    <property type="protein sequence ID" value="BDB52814.1"/>
    <property type="molecule type" value="Genomic_DNA"/>
</dbReference>
<keyword evidence="3" id="KW-1185">Reference proteome</keyword>
<proteinExistence type="predicted"/>
<dbReference type="Gene3D" id="2.60.40.1120">
    <property type="entry name" value="Carboxypeptidase-like, regulatory domain"/>
    <property type="match status" value="1"/>
</dbReference>
<feature type="chain" id="PRO_5046063974" evidence="1">
    <location>
        <begin position="19"/>
        <end position="824"/>
    </location>
</feature>
<reference evidence="2 3" key="1">
    <citation type="journal article" date="2022" name="Int. J. Syst. Evol. Microbiol.">
        <title>Flavobacterium ammonificans sp. nov. and Flavobacterium ammoniigenes sp. nov., ammonifying bacteria isolated from surface river water.</title>
        <authorList>
            <person name="Watanabe K."/>
            <person name="Kitamura T."/>
            <person name="Ogata Y."/>
            <person name="Shindo C."/>
            <person name="Suda W."/>
        </authorList>
    </citation>
    <scope>NUCLEOTIDE SEQUENCE [LARGE SCALE GENOMIC DNA]</scope>
    <source>
        <strain evidence="2 3">GENT11</strain>
    </source>
</reference>
<organism evidence="2 3">
    <name type="scientific">Flavobacterium ammonificans</name>
    <dbReference type="NCBI Taxonomy" id="1751056"/>
    <lineage>
        <taxon>Bacteria</taxon>
        <taxon>Pseudomonadati</taxon>
        <taxon>Bacteroidota</taxon>
        <taxon>Flavobacteriia</taxon>
        <taxon>Flavobacteriales</taxon>
        <taxon>Flavobacteriaceae</taxon>
        <taxon>Flavobacterium</taxon>
    </lineage>
</organism>
<dbReference type="InterPro" id="IPR043741">
    <property type="entry name" value="DUF5686"/>
</dbReference>
<dbReference type="InterPro" id="IPR008969">
    <property type="entry name" value="CarboxyPept-like_regulatory"/>
</dbReference>
<sequence length="824" mass="95103">MIKCFAPLLFFISFLNFSQVKGTITDEKGNPIPFAIVFEENTYNSTTANEKGEYELQLKKSQNPTLVFKYLGFKTKRETLTIKETPFILNIVLVEENYTLNEVIINTKVNPAIAIIKKAIASRKENTEKVNRYTADFYSRGIFKLKNLPKKIMGMKVDLGDKMSSYLDSTGSGIIYLSETVSKISFEKPKQFKEKIIASKIAGDNKGYSYNTALSTDYNFYENTVNIQTNLISPIANNAFNYYKYKLEGTFFDQNNQQINKIKVIPKRDKEPVFEGYIYIVEDSWAIYAIDLTVKGYRMNDEFTESLQLKQNFDYNATNKLWAKSNQSIAFVAGAFGIQFFGNFNHVFSNYNFVESFDKKTFTKEIIKIENDANKKDDLYWNTVRPIPLTQEEVQDYSKKDSIETVRESKKYLDSIDAKNNKFKIVDLLSGYSFKNTFKKYLLQYYGLNSLTFNTVQGYSLSTGISYSKWNDETGKRTKFKTTFNYGFAEDRLRVSGEYSHRFNNINYANIIISGGTKVNQFNDNEPISNFINSISSIFFKNNFMKLYNKEFLRVQYNQDIANGVNLRGKLEFSQRKPLFNNSDYSLFNKDQLYTSNNPIAPNDFINPGFETHRLTSFNLGAKINFGNKIISRPDGKYNIKNDRYPTLFLNYEKAFAASDKKYEFSKIDAKISHSITLGNKGELAATINAGQFFNAENISFIDFKHFNGNQTHIGLEAKYLNNFLLLPYYSNSTNKSYFQLHSEYNDNGFIMNKMPLIRALKSKLVMGYHALRTTNAKPYNEFNIGLDNLGFGKFKMFRIDYVQSYNGGIRNDGILFGLKFLND</sequence>
<reference evidence="2 3" key="2">
    <citation type="journal article" date="2022" name="Microorganisms">
        <title>Complete Genome Sequences of Two Flavobacterium ammonificans Strains and a Flavobacterium ammoniigenes Strain of Ammonifying Bacterioplankton Isolated from Surface River Water.</title>
        <authorList>
            <person name="Suda W."/>
            <person name="Ogata Y."/>
            <person name="Shindo C."/>
            <person name="Watanabe K."/>
        </authorList>
    </citation>
    <scope>NUCLEOTIDE SEQUENCE [LARGE SCALE GENOMIC DNA]</scope>
    <source>
        <strain evidence="2 3">GENT11</strain>
    </source>
</reference>
<evidence type="ECO:0000256" key="1">
    <source>
        <dbReference type="SAM" id="SignalP"/>
    </source>
</evidence>
<feature type="signal peptide" evidence="1">
    <location>
        <begin position="1"/>
        <end position="18"/>
    </location>
</feature>
<dbReference type="Proteomes" id="UP001319865">
    <property type="component" value="Chromosome"/>
</dbReference>
<keyword evidence="1" id="KW-0732">Signal</keyword>
<gene>
    <name evidence="2" type="ORF">GENT11_11260</name>
</gene>
<dbReference type="Pfam" id="PF13715">
    <property type="entry name" value="CarbopepD_reg_2"/>
    <property type="match status" value="1"/>
</dbReference>
<dbReference type="SUPFAM" id="SSF49464">
    <property type="entry name" value="Carboxypeptidase regulatory domain-like"/>
    <property type="match status" value="1"/>
</dbReference>
<evidence type="ECO:0000313" key="3">
    <source>
        <dbReference type="Proteomes" id="UP001319865"/>
    </source>
</evidence>